<evidence type="ECO:0000313" key="1">
    <source>
        <dbReference type="EMBL" id="RDX96068.1"/>
    </source>
</evidence>
<keyword evidence="2" id="KW-1185">Reference proteome</keyword>
<accession>A0A371GZS8</accession>
<protein>
    <submittedName>
        <fullName evidence="1">Uncharacterized protein</fullName>
    </submittedName>
</protein>
<organism evidence="1 2">
    <name type="scientific">Mucuna pruriens</name>
    <name type="common">Velvet bean</name>
    <name type="synonym">Dolichos pruriens</name>
    <dbReference type="NCBI Taxonomy" id="157652"/>
    <lineage>
        <taxon>Eukaryota</taxon>
        <taxon>Viridiplantae</taxon>
        <taxon>Streptophyta</taxon>
        <taxon>Embryophyta</taxon>
        <taxon>Tracheophyta</taxon>
        <taxon>Spermatophyta</taxon>
        <taxon>Magnoliopsida</taxon>
        <taxon>eudicotyledons</taxon>
        <taxon>Gunneridae</taxon>
        <taxon>Pentapetalae</taxon>
        <taxon>rosids</taxon>
        <taxon>fabids</taxon>
        <taxon>Fabales</taxon>
        <taxon>Fabaceae</taxon>
        <taxon>Papilionoideae</taxon>
        <taxon>50 kb inversion clade</taxon>
        <taxon>NPAAA clade</taxon>
        <taxon>indigoferoid/millettioid clade</taxon>
        <taxon>Phaseoleae</taxon>
        <taxon>Mucuna</taxon>
    </lineage>
</organism>
<dbReference type="AlphaFoldDB" id="A0A371GZS8"/>
<sequence length="67" mass="7979">MVIFFMTRSNLTLIEELKQEIKDKKYAKEILKKLQLDEYRMMNNPMNQKAKFIKEDGVGEVELILEA</sequence>
<reference evidence="1" key="1">
    <citation type="submission" date="2018-05" db="EMBL/GenBank/DDBJ databases">
        <title>Draft genome of Mucuna pruriens seed.</title>
        <authorList>
            <person name="Nnadi N.E."/>
            <person name="Vos R."/>
            <person name="Hasami M.H."/>
            <person name="Devisetty U.K."/>
            <person name="Aguiy J.C."/>
        </authorList>
    </citation>
    <scope>NUCLEOTIDE SEQUENCE [LARGE SCALE GENOMIC DNA]</scope>
    <source>
        <strain evidence="1">JCA_2017</strain>
    </source>
</reference>
<comment type="caution">
    <text evidence="1">The sequence shown here is derived from an EMBL/GenBank/DDBJ whole genome shotgun (WGS) entry which is preliminary data.</text>
</comment>
<dbReference type="EMBL" id="QJKJ01003979">
    <property type="protein sequence ID" value="RDX96068.1"/>
    <property type="molecule type" value="Genomic_DNA"/>
</dbReference>
<evidence type="ECO:0000313" key="2">
    <source>
        <dbReference type="Proteomes" id="UP000257109"/>
    </source>
</evidence>
<dbReference type="Proteomes" id="UP000257109">
    <property type="component" value="Unassembled WGS sequence"/>
</dbReference>
<name>A0A371GZS8_MUCPR</name>
<proteinExistence type="predicted"/>
<gene>
    <name evidence="1" type="ORF">CR513_21325</name>
</gene>
<feature type="non-terminal residue" evidence="1">
    <location>
        <position position="1"/>
    </location>
</feature>